<keyword evidence="5" id="KW-0560">Oxidoreductase</keyword>
<dbReference type="GO" id="GO:0016095">
    <property type="term" value="P:polyprenol catabolic process"/>
    <property type="evidence" value="ECO:0007669"/>
    <property type="project" value="UniProtKB-UniRule"/>
</dbReference>
<sequence length="253" mass="30000">MYPNGEQLLQYTIYAYRLSFFIGFCSLFIAKSFLPGFLQYGKTYQSKKNSKYLGILEQIKNFTVPKAYFSHFYYLATFLSLITLYFHPMFPIVWIIFGHSLRRLYETLYVLHYTSKSRMNWSHYLVGIWFYSVLLLILNISLYKDTIPNTLNPKAFIIFCIASWDQYKNHCILAKLIKYSLPSGRLFSLVCCPHYLDEIIIYSTLLPYEQEFYLTLVWVIASLSISALETQNYYKHKFKDNHVAHYAIIPLIL</sequence>
<keyword evidence="3 5" id="KW-1133">Transmembrane helix</keyword>
<keyword evidence="2 5" id="KW-0812">Transmembrane</keyword>
<dbReference type="GO" id="GO:0003865">
    <property type="term" value="F:3-oxo-5-alpha-steroid 4-dehydrogenase activity"/>
    <property type="evidence" value="ECO:0007669"/>
    <property type="project" value="TreeGrafter"/>
</dbReference>
<reference evidence="7" key="1">
    <citation type="submission" date="2022-10" db="EMBL/GenBank/DDBJ databases">
        <authorList>
            <person name="Byrne P K."/>
        </authorList>
    </citation>
    <scope>NUCLEOTIDE SEQUENCE</scope>
    <source>
        <strain evidence="7">IFO1815</strain>
    </source>
</reference>
<evidence type="ECO:0000259" key="6">
    <source>
        <dbReference type="Pfam" id="PF02544"/>
    </source>
</evidence>
<dbReference type="GeneID" id="80918920"/>
<dbReference type="GO" id="GO:0005789">
    <property type="term" value="C:endoplasmic reticulum membrane"/>
    <property type="evidence" value="ECO:0007669"/>
    <property type="project" value="UniProtKB-SubCell"/>
</dbReference>
<evidence type="ECO:0000256" key="4">
    <source>
        <dbReference type="ARBA" id="ARBA00023136"/>
    </source>
</evidence>
<feature type="transmembrane region" description="Helical" evidence="5">
    <location>
        <begin position="212"/>
        <end position="229"/>
    </location>
</feature>
<evidence type="ECO:0000256" key="5">
    <source>
        <dbReference type="RuleBase" id="RU367081"/>
    </source>
</evidence>
<dbReference type="PROSITE" id="PS50244">
    <property type="entry name" value="S5A_REDUCTASE"/>
    <property type="match status" value="1"/>
</dbReference>
<dbReference type="EMBL" id="OX365765">
    <property type="protein sequence ID" value="CAI4039709.1"/>
    <property type="molecule type" value="Genomic_DNA"/>
</dbReference>
<dbReference type="GO" id="GO:0102389">
    <property type="term" value="F:polyprenol reductase activity"/>
    <property type="evidence" value="ECO:0007669"/>
    <property type="project" value="UniProtKB-UniRule"/>
</dbReference>
<organism evidence="7 8">
    <name type="scientific">Saccharomyces mikatae IFO 1815</name>
    <dbReference type="NCBI Taxonomy" id="226126"/>
    <lineage>
        <taxon>Eukaryota</taxon>
        <taxon>Fungi</taxon>
        <taxon>Dikarya</taxon>
        <taxon>Ascomycota</taxon>
        <taxon>Saccharomycotina</taxon>
        <taxon>Saccharomycetes</taxon>
        <taxon>Saccharomycetales</taxon>
        <taxon>Saccharomycetaceae</taxon>
        <taxon>Saccharomyces</taxon>
    </lineage>
</organism>
<keyword evidence="5" id="KW-0521">NADP</keyword>
<feature type="transmembrane region" description="Helical" evidence="5">
    <location>
        <begin position="12"/>
        <end position="34"/>
    </location>
</feature>
<proteinExistence type="inferred from homology"/>
<dbReference type="InterPro" id="IPR001104">
    <property type="entry name" value="3-oxo-5_a-steroid_4-DH_C"/>
</dbReference>
<dbReference type="InterPro" id="IPR039698">
    <property type="entry name" value="Dfg10/SRD5A3"/>
</dbReference>
<evidence type="ECO:0000256" key="2">
    <source>
        <dbReference type="ARBA" id="ARBA00022692"/>
    </source>
</evidence>
<dbReference type="RefSeq" id="XP_056082824.1">
    <property type="nucleotide sequence ID" value="XM_056223210.1"/>
</dbReference>
<accession>A0AA35NHA0</accession>
<comment type="subcellular location">
    <subcellularLocation>
        <location evidence="1">Endomembrane system</location>
        <topology evidence="1">Multi-pass membrane protein</topology>
    </subcellularLocation>
    <subcellularLocation>
        <location evidence="5">Endoplasmic reticulum membrane</location>
    </subcellularLocation>
</comment>
<feature type="transmembrane region" description="Helical" evidence="5">
    <location>
        <begin position="72"/>
        <end position="97"/>
    </location>
</feature>
<protein>
    <recommendedName>
        <fullName evidence="5">Polyprenal reductase</fullName>
        <ecNumber evidence="5">1.3.1.94</ecNumber>
    </recommendedName>
</protein>
<evidence type="ECO:0000313" key="8">
    <source>
        <dbReference type="Proteomes" id="UP001161438"/>
    </source>
</evidence>
<keyword evidence="4 5" id="KW-0472">Membrane</keyword>
<dbReference type="Proteomes" id="UP001161438">
    <property type="component" value="Chromosome 9"/>
</dbReference>
<dbReference type="PANTHER" id="PTHR14624">
    <property type="entry name" value="DFG10 PROTEIN"/>
    <property type="match status" value="1"/>
</dbReference>
<dbReference type="PANTHER" id="PTHR14624:SF0">
    <property type="entry name" value="POLYPRENOL REDUCTASE"/>
    <property type="match status" value="1"/>
</dbReference>
<comment type="catalytic activity">
    <reaction evidence="5">
        <text>a di-trans,poly-cis-dolichal + NADP(+) = a di-trans,poly-cis-polyprenal + NADPH + H(+)</text>
        <dbReference type="Rhea" id="RHEA:80727"/>
        <dbReference type="Rhea" id="RHEA-COMP:19536"/>
        <dbReference type="Rhea" id="RHEA-COMP:19537"/>
        <dbReference type="ChEBI" id="CHEBI:15378"/>
        <dbReference type="ChEBI" id="CHEBI:57783"/>
        <dbReference type="ChEBI" id="CHEBI:58349"/>
        <dbReference type="ChEBI" id="CHEBI:231623"/>
        <dbReference type="ChEBI" id="CHEBI:231637"/>
        <dbReference type="EC" id="1.3.1.94"/>
    </reaction>
    <physiologicalReaction direction="right-to-left" evidence="5">
        <dbReference type="Rhea" id="RHEA:80729"/>
    </physiologicalReaction>
</comment>
<dbReference type="GO" id="GO:0160198">
    <property type="term" value="F:polyprenal reductase activity"/>
    <property type="evidence" value="ECO:0007669"/>
    <property type="project" value="UniProtKB-EC"/>
</dbReference>
<dbReference type="EC" id="1.3.1.94" evidence="5"/>
<dbReference type="GO" id="GO:0006488">
    <property type="term" value="P:dolichol-linked oligosaccharide biosynthetic process"/>
    <property type="evidence" value="ECO:0007669"/>
    <property type="project" value="UniProtKB-UniRule"/>
</dbReference>
<dbReference type="Pfam" id="PF02544">
    <property type="entry name" value="Steroid_dh"/>
    <property type="match status" value="1"/>
</dbReference>
<feature type="domain" description="3-oxo-5-alpha-steroid 4-dehydrogenase C-terminal" evidence="6">
    <location>
        <begin position="155"/>
        <end position="253"/>
    </location>
</feature>
<feature type="transmembrane region" description="Helical" evidence="5">
    <location>
        <begin position="124"/>
        <end position="143"/>
    </location>
</feature>
<comment type="similarity">
    <text evidence="5">Belongs to the steroid 5-alpha reductase family. Polyprenal reductase subfamily.</text>
</comment>
<comment type="function">
    <text evidence="5">Plays a key role in early steps of protein N-linked glycosylation by being involved in the conversion of polyprenol into dolichol. Acts as a polyprenal reductase that mediates the reduction of polyprenal into dolichal in a NADP-dependent mechanism. Dolichols are required for the synthesis of dolichol-linked monosaccharides and the oligosaccharide precursor used for N-glycosylation.</text>
</comment>
<keyword evidence="5" id="KW-0256">Endoplasmic reticulum</keyword>
<evidence type="ECO:0000256" key="3">
    <source>
        <dbReference type="ARBA" id="ARBA00022989"/>
    </source>
</evidence>
<dbReference type="AlphaFoldDB" id="A0AA35NHA0"/>
<evidence type="ECO:0000313" key="7">
    <source>
        <dbReference type="EMBL" id="CAI4039709.1"/>
    </source>
</evidence>
<gene>
    <name evidence="7" type="primary">SMKI09G1170</name>
    <name evidence="7" type="ORF">SMKI_09G1170</name>
</gene>
<evidence type="ECO:0000256" key="1">
    <source>
        <dbReference type="ARBA" id="ARBA00004127"/>
    </source>
</evidence>
<keyword evidence="8" id="KW-1185">Reference proteome</keyword>
<comment type="pathway">
    <text evidence="5">Protein modification; protein glycosylation.</text>
</comment>
<name>A0AA35NHA0_SACMI</name>